<protein>
    <submittedName>
        <fullName evidence="1">Uncharacterized protein</fullName>
    </submittedName>
</protein>
<dbReference type="Proteomes" id="UP000827976">
    <property type="component" value="Chromosome 14"/>
</dbReference>
<reference evidence="2" key="1">
    <citation type="journal article" date="2022" name="Nat. Commun.">
        <title>Chromosome evolution and the genetic basis of agronomically important traits in greater yam.</title>
        <authorList>
            <person name="Bredeson J.V."/>
            <person name="Lyons J.B."/>
            <person name="Oniyinde I.O."/>
            <person name="Okereke N.R."/>
            <person name="Kolade O."/>
            <person name="Nnabue I."/>
            <person name="Nwadili C.O."/>
            <person name="Hribova E."/>
            <person name="Parker M."/>
            <person name="Nwogha J."/>
            <person name="Shu S."/>
            <person name="Carlson J."/>
            <person name="Kariba R."/>
            <person name="Muthemba S."/>
            <person name="Knop K."/>
            <person name="Barton G.J."/>
            <person name="Sherwood A.V."/>
            <person name="Lopez-Montes A."/>
            <person name="Asiedu R."/>
            <person name="Jamnadass R."/>
            <person name="Muchugi A."/>
            <person name="Goodstein D."/>
            <person name="Egesi C.N."/>
            <person name="Featherston J."/>
            <person name="Asfaw A."/>
            <person name="Simpson G.G."/>
            <person name="Dolezel J."/>
            <person name="Hendre P.S."/>
            <person name="Van Deynze A."/>
            <person name="Kumar P.L."/>
            <person name="Obidiegwu J.E."/>
            <person name="Bhattacharjee R."/>
            <person name="Rokhsar D.S."/>
        </authorList>
    </citation>
    <scope>NUCLEOTIDE SEQUENCE [LARGE SCALE GENOMIC DNA]</scope>
    <source>
        <strain evidence="2">cv. TDa95/00328</strain>
    </source>
</reference>
<accession>A0ACB7UT74</accession>
<keyword evidence="2" id="KW-1185">Reference proteome</keyword>
<dbReference type="EMBL" id="CM037024">
    <property type="protein sequence ID" value="KAH7663967.1"/>
    <property type="molecule type" value="Genomic_DNA"/>
</dbReference>
<evidence type="ECO:0000313" key="2">
    <source>
        <dbReference type="Proteomes" id="UP000827976"/>
    </source>
</evidence>
<gene>
    <name evidence="1" type="ORF">IHE45_14G090600</name>
</gene>
<sequence length="423" mass="49514">MENVESSFSSWLSDLKTDIQTATRKSKLLEQQDQSCIMRVHRRNTKCMNDYEPQMVSLGPYHHGKRNLQAFEDYKRKALVHFLRRSKIQPEEFVEAVEQDAEPLMKCYDKPEKKWSSSSQDFVKLMLTDGCFVLEIVHLAFEYNMEGYPPHEPFLGPDDWHHKIILIREDMLLLENQLPFRLLYSLLTVLHKSPANKSTLERDAKRILRFIHWDNPLKMVGVEDLKTARHPLDYLYSSMSLESRPQLPQLQEGYVLPTTKTALELSNAGVKFIPSESIAFSNGIFKLPFMKVEEKTRRKLLNLIAYERILCETTTVTTYLNLMVDLMKTPEDVSVLCAAGIIHDCLESPQEVVKLYRDISCGLPRPNADTLSIRFDISSYWDSKRRSFGVYLKRTYFRSPWAFLLLVLLFSFISWWKRLLVWP</sequence>
<comment type="caution">
    <text evidence="1">The sequence shown here is derived from an EMBL/GenBank/DDBJ whole genome shotgun (WGS) entry which is preliminary data.</text>
</comment>
<evidence type="ECO:0000313" key="1">
    <source>
        <dbReference type="EMBL" id="KAH7663967.1"/>
    </source>
</evidence>
<name>A0ACB7UT74_DIOAL</name>
<proteinExistence type="predicted"/>
<organism evidence="1 2">
    <name type="scientific">Dioscorea alata</name>
    <name type="common">Purple yam</name>
    <dbReference type="NCBI Taxonomy" id="55571"/>
    <lineage>
        <taxon>Eukaryota</taxon>
        <taxon>Viridiplantae</taxon>
        <taxon>Streptophyta</taxon>
        <taxon>Embryophyta</taxon>
        <taxon>Tracheophyta</taxon>
        <taxon>Spermatophyta</taxon>
        <taxon>Magnoliopsida</taxon>
        <taxon>Liliopsida</taxon>
        <taxon>Dioscoreales</taxon>
        <taxon>Dioscoreaceae</taxon>
        <taxon>Dioscorea</taxon>
    </lineage>
</organism>